<dbReference type="GO" id="GO:0046394">
    <property type="term" value="P:carboxylic acid biosynthetic process"/>
    <property type="evidence" value="ECO:0007669"/>
    <property type="project" value="UniProtKB-ARBA"/>
</dbReference>
<name>A0A1I0II87_9BACT</name>
<dbReference type="Gene3D" id="3.20.10.10">
    <property type="entry name" value="D-amino Acid Aminotransferase, subunit A, domain 2"/>
    <property type="match status" value="1"/>
</dbReference>
<evidence type="ECO:0000256" key="6">
    <source>
        <dbReference type="ARBA" id="ARBA00013053"/>
    </source>
</evidence>
<dbReference type="GO" id="GO:0004084">
    <property type="term" value="F:branched-chain-amino-acid transaminase activity"/>
    <property type="evidence" value="ECO:0007669"/>
    <property type="project" value="UniProtKB-EC"/>
</dbReference>
<protein>
    <recommendedName>
        <fullName evidence="6">branched-chain-amino-acid transaminase</fullName>
        <ecNumber evidence="6">2.6.1.42</ecNumber>
    </recommendedName>
</protein>
<dbReference type="GO" id="GO:0005829">
    <property type="term" value="C:cytosol"/>
    <property type="evidence" value="ECO:0007669"/>
    <property type="project" value="TreeGrafter"/>
</dbReference>
<comment type="catalytic activity">
    <reaction evidence="10">
        <text>L-leucine + 2-oxoglutarate = 4-methyl-2-oxopentanoate + L-glutamate</text>
        <dbReference type="Rhea" id="RHEA:18321"/>
        <dbReference type="ChEBI" id="CHEBI:16810"/>
        <dbReference type="ChEBI" id="CHEBI:17865"/>
        <dbReference type="ChEBI" id="CHEBI:29985"/>
        <dbReference type="ChEBI" id="CHEBI:57427"/>
        <dbReference type="EC" id="2.6.1.42"/>
    </reaction>
</comment>
<comment type="catalytic activity">
    <reaction evidence="8">
        <text>L-valine + 2-oxoglutarate = 3-methyl-2-oxobutanoate + L-glutamate</text>
        <dbReference type="Rhea" id="RHEA:24813"/>
        <dbReference type="ChEBI" id="CHEBI:11851"/>
        <dbReference type="ChEBI" id="CHEBI:16810"/>
        <dbReference type="ChEBI" id="CHEBI:29985"/>
        <dbReference type="ChEBI" id="CHEBI:57762"/>
        <dbReference type="EC" id="2.6.1.42"/>
    </reaction>
</comment>
<proteinExistence type="inferred from homology"/>
<keyword evidence="7" id="KW-0663">Pyridoxal phosphate</keyword>
<organism evidence="11 12">
    <name type="scientific">Stigmatella erecta</name>
    <dbReference type="NCBI Taxonomy" id="83460"/>
    <lineage>
        <taxon>Bacteria</taxon>
        <taxon>Pseudomonadati</taxon>
        <taxon>Myxococcota</taxon>
        <taxon>Myxococcia</taxon>
        <taxon>Myxococcales</taxon>
        <taxon>Cystobacterineae</taxon>
        <taxon>Archangiaceae</taxon>
        <taxon>Stigmatella</taxon>
    </lineage>
</organism>
<sequence>MAALKRLETAKNSVVFFNGRFVPDTEAQVSVHERGYLFGDAAFETLRGYGGHVFRLGRHLERLAHSARVLGLKLPGSLEVLAGQVREAVARSAQADCAIRVTLSRGEGGAGISTKGFEHPVFSITVKPLRAYPEEAYAKGIRTRVVGPRKVPAECLDPTIKSGGAYLPSIIARQELDRVGMVEGVQLAVAGHVVSGLVSNVFAVSGTRLLTPDVASGCLPGITREALLQLAPSVGLEPTETRLPLEALLQADELFFSNSLMECLPVQQLDEHSFPTAPGPFTRKLRAALHQLIHHEKQAST</sequence>
<comment type="pathway">
    <text evidence="2">Amino-acid biosynthesis; L-isoleucine biosynthesis; L-isoleucine from 2-oxobutanoate: step 4/4.</text>
</comment>
<evidence type="ECO:0000256" key="2">
    <source>
        <dbReference type="ARBA" id="ARBA00004824"/>
    </source>
</evidence>
<dbReference type="GO" id="GO:0008652">
    <property type="term" value="P:amino acid biosynthetic process"/>
    <property type="evidence" value="ECO:0007669"/>
    <property type="project" value="UniProtKB-ARBA"/>
</dbReference>
<gene>
    <name evidence="11" type="ORF">SAMN05443639_10680</name>
</gene>
<keyword evidence="11" id="KW-0032">Aminotransferase</keyword>
<evidence type="ECO:0000256" key="9">
    <source>
        <dbReference type="ARBA" id="ARBA00048798"/>
    </source>
</evidence>
<dbReference type="CDD" id="cd00449">
    <property type="entry name" value="PLPDE_IV"/>
    <property type="match status" value="1"/>
</dbReference>
<evidence type="ECO:0000313" key="12">
    <source>
        <dbReference type="Proteomes" id="UP000199181"/>
    </source>
</evidence>
<evidence type="ECO:0000313" key="11">
    <source>
        <dbReference type="EMBL" id="SET96722.1"/>
    </source>
</evidence>
<keyword evidence="12" id="KW-1185">Reference proteome</keyword>
<dbReference type="InterPro" id="IPR043131">
    <property type="entry name" value="BCAT-like_N"/>
</dbReference>
<comment type="catalytic activity">
    <reaction evidence="9">
        <text>L-isoleucine + 2-oxoglutarate = (S)-3-methyl-2-oxopentanoate + L-glutamate</text>
        <dbReference type="Rhea" id="RHEA:24801"/>
        <dbReference type="ChEBI" id="CHEBI:16810"/>
        <dbReference type="ChEBI" id="CHEBI:29985"/>
        <dbReference type="ChEBI" id="CHEBI:35146"/>
        <dbReference type="ChEBI" id="CHEBI:58045"/>
        <dbReference type="EC" id="2.6.1.42"/>
    </reaction>
</comment>
<evidence type="ECO:0000256" key="4">
    <source>
        <dbReference type="ARBA" id="ARBA00005072"/>
    </source>
</evidence>
<dbReference type="InterPro" id="IPR036038">
    <property type="entry name" value="Aminotransferase-like"/>
</dbReference>
<dbReference type="EMBL" id="FOIJ01000006">
    <property type="protein sequence ID" value="SET96722.1"/>
    <property type="molecule type" value="Genomic_DNA"/>
</dbReference>
<comment type="pathway">
    <text evidence="4">Amino-acid biosynthesis; L-leucine biosynthesis; L-leucine from 3-methyl-2-oxobutanoate: step 4/4.</text>
</comment>
<evidence type="ECO:0000256" key="3">
    <source>
        <dbReference type="ARBA" id="ARBA00004931"/>
    </source>
</evidence>
<dbReference type="PANTHER" id="PTHR42743">
    <property type="entry name" value="AMINO-ACID AMINOTRANSFERASE"/>
    <property type="match status" value="1"/>
</dbReference>
<comment type="pathway">
    <text evidence="3">Amino-acid biosynthesis; L-valine biosynthesis; L-valine from pyruvate: step 4/4.</text>
</comment>
<comment type="cofactor">
    <cofactor evidence="1">
        <name>pyridoxal 5'-phosphate</name>
        <dbReference type="ChEBI" id="CHEBI:597326"/>
    </cofactor>
</comment>
<reference evidence="12" key="1">
    <citation type="submission" date="2016-10" db="EMBL/GenBank/DDBJ databases">
        <authorList>
            <person name="Varghese N."/>
            <person name="Submissions S."/>
        </authorList>
    </citation>
    <scope>NUCLEOTIDE SEQUENCE [LARGE SCALE GENOMIC DNA]</scope>
    <source>
        <strain evidence="12">DSM 16858</strain>
    </source>
</reference>
<dbReference type="SUPFAM" id="SSF56752">
    <property type="entry name" value="D-aminoacid aminotransferase-like PLP-dependent enzymes"/>
    <property type="match status" value="1"/>
</dbReference>
<accession>A0A1I0II87</accession>
<evidence type="ECO:0000256" key="7">
    <source>
        <dbReference type="ARBA" id="ARBA00022898"/>
    </source>
</evidence>
<dbReference type="EC" id="2.6.1.42" evidence="6"/>
<evidence type="ECO:0000256" key="10">
    <source>
        <dbReference type="ARBA" id="ARBA00049229"/>
    </source>
</evidence>
<dbReference type="InterPro" id="IPR050571">
    <property type="entry name" value="Class-IV_PLP-Dep_Aminotrnsfr"/>
</dbReference>
<dbReference type="InterPro" id="IPR043132">
    <property type="entry name" value="BCAT-like_C"/>
</dbReference>
<evidence type="ECO:0000256" key="8">
    <source>
        <dbReference type="ARBA" id="ARBA00048212"/>
    </source>
</evidence>
<dbReference type="FunFam" id="3.20.10.10:FF:000002">
    <property type="entry name" value="D-alanine aminotransferase"/>
    <property type="match status" value="1"/>
</dbReference>
<comment type="similarity">
    <text evidence="5">Belongs to the class-IV pyridoxal-phosphate-dependent aminotransferase family.</text>
</comment>
<keyword evidence="11" id="KW-0808">Transferase</keyword>
<dbReference type="AlphaFoldDB" id="A0A1I0II87"/>
<dbReference type="PANTHER" id="PTHR42743:SF11">
    <property type="entry name" value="AMINODEOXYCHORISMATE LYASE"/>
    <property type="match status" value="1"/>
</dbReference>
<dbReference type="Proteomes" id="UP000199181">
    <property type="component" value="Unassembled WGS sequence"/>
</dbReference>
<evidence type="ECO:0000256" key="1">
    <source>
        <dbReference type="ARBA" id="ARBA00001933"/>
    </source>
</evidence>
<dbReference type="Gene3D" id="3.30.470.10">
    <property type="match status" value="1"/>
</dbReference>
<evidence type="ECO:0000256" key="5">
    <source>
        <dbReference type="ARBA" id="ARBA00009320"/>
    </source>
</evidence>
<dbReference type="InterPro" id="IPR001544">
    <property type="entry name" value="Aminotrans_IV"/>
</dbReference>
<dbReference type="Pfam" id="PF01063">
    <property type="entry name" value="Aminotran_4"/>
    <property type="match status" value="1"/>
</dbReference>